<dbReference type="NCBIfam" id="NF001503">
    <property type="entry name" value="PRK00349.1"/>
    <property type="match status" value="1"/>
</dbReference>
<evidence type="ECO:0000256" key="5">
    <source>
        <dbReference type="ARBA" id="ARBA00022741"/>
    </source>
</evidence>
<dbReference type="RefSeq" id="WP_269312019.1">
    <property type="nucleotide sequence ID" value="NZ_CP114052.1"/>
</dbReference>
<reference evidence="19" key="1">
    <citation type="submission" date="2022-12" db="EMBL/GenBank/DDBJ databases">
        <title>Peptostreptococcus.</title>
        <authorList>
            <person name="Lee S.H."/>
        </authorList>
    </citation>
    <scope>NUCLEOTIDE SEQUENCE</scope>
    <source>
        <strain evidence="19">CBA3647</strain>
    </source>
</reference>
<gene>
    <name evidence="17 19" type="primary">uvrA</name>
    <name evidence="19" type="ORF">O0R46_02520</name>
</gene>
<organism evidence="19 20">
    <name type="scientific">Peptostreptococcus equinus</name>
    <dbReference type="NCBI Taxonomy" id="3003601"/>
    <lineage>
        <taxon>Bacteria</taxon>
        <taxon>Bacillati</taxon>
        <taxon>Bacillota</taxon>
        <taxon>Clostridia</taxon>
        <taxon>Peptostreptococcales</taxon>
        <taxon>Peptostreptococcaceae</taxon>
        <taxon>Peptostreptococcus</taxon>
    </lineage>
</organism>
<evidence type="ECO:0000256" key="1">
    <source>
        <dbReference type="ARBA" id="ARBA00004496"/>
    </source>
</evidence>
<feature type="domain" description="ABC transporter" evidence="18">
    <location>
        <begin position="606"/>
        <end position="937"/>
    </location>
</feature>
<dbReference type="SUPFAM" id="SSF52540">
    <property type="entry name" value="P-loop containing nucleoside triphosphate hydrolases"/>
    <property type="match status" value="2"/>
</dbReference>
<dbReference type="Proteomes" id="UP001164187">
    <property type="component" value="Chromosome"/>
</dbReference>
<evidence type="ECO:0000256" key="12">
    <source>
        <dbReference type="ARBA" id="ARBA00023125"/>
    </source>
</evidence>
<evidence type="ECO:0000256" key="16">
    <source>
        <dbReference type="ARBA" id="ARBA00042156"/>
    </source>
</evidence>
<dbReference type="PANTHER" id="PTHR43152:SF3">
    <property type="entry name" value="UVRABC SYSTEM PROTEIN A"/>
    <property type="match status" value="1"/>
</dbReference>
<evidence type="ECO:0000256" key="13">
    <source>
        <dbReference type="ARBA" id="ARBA00023204"/>
    </source>
</evidence>
<dbReference type="EMBL" id="CP114052">
    <property type="protein sequence ID" value="WAW15347.1"/>
    <property type="molecule type" value="Genomic_DNA"/>
</dbReference>
<proteinExistence type="inferred from homology"/>
<dbReference type="InterPro" id="IPR003593">
    <property type="entry name" value="AAA+_ATPase"/>
</dbReference>
<dbReference type="GO" id="GO:0016787">
    <property type="term" value="F:hydrolase activity"/>
    <property type="evidence" value="ECO:0007669"/>
    <property type="project" value="UniProtKB-KW"/>
</dbReference>
<keyword evidence="4 17" id="KW-0677">Repeat</keyword>
<evidence type="ECO:0000256" key="3">
    <source>
        <dbReference type="ARBA" id="ARBA00022723"/>
    </source>
</evidence>
<keyword evidence="12 17" id="KW-0238">DNA-binding</keyword>
<evidence type="ECO:0000256" key="11">
    <source>
        <dbReference type="ARBA" id="ARBA00022881"/>
    </source>
</evidence>
<keyword evidence="11 17" id="KW-0267">Excision nuclease</keyword>
<dbReference type="PROSITE" id="PS50893">
    <property type="entry name" value="ABC_TRANSPORTER_2"/>
    <property type="match status" value="1"/>
</dbReference>
<evidence type="ECO:0000313" key="20">
    <source>
        <dbReference type="Proteomes" id="UP001164187"/>
    </source>
</evidence>
<evidence type="ECO:0000259" key="18">
    <source>
        <dbReference type="PROSITE" id="PS50893"/>
    </source>
</evidence>
<keyword evidence="9 17" id="KW-0862">Zinc</keyword>
<dbReference type="InterPro" id="IPR003439">
    <property type="entry name" value="ABC_transporter-like_ATP-bd"/>
</dbReference>
<evidence type="ECO:0000256" key="2">
    <source>
        <dbReference type="ARBA" id="ARBA00022490"/>
    </source>
</evidence>
<keyword evidence="19" id="KW-0378">Hydrolase</keyword>
<evidence type="ECO:0000313" key="19">
    <source>
        <dbReference type="EMBL" id="WAW15347.1"/>
    </source>
</evidence>
<keyword evidence="3 17" id="KW-0479">Metal-binding</keyword>
<keyword evidence="20" id="KW-1185">Reference proteome</keyword>
<dbReference type="Gene3D" id="3.40.50.300">
    <property type="entry name" value="P-loop containing nucleotide triphosphate hydrolases"/>
    <property type="match status" value="2"/>
</dbReference>
<dbReference type="Pfam" id="PF17755">
    <property type="entry name" value="UvrA_DNA-bind"/>
    <property type="match status" value="1"/>
</dbReference>
<feature type="binding site" evidence="17">
    <location>
        <begin position="32"/>
        <end position="39"/>
    </location>
    <ligand>
        <name>ATP</name>
        <dbReference type="ChEBI" id="CHEBI:30616"/>
    </ligand>
</feature>
<dbReference type="Gene3D" id="1.20.1580.10">
    <property type="entry name" value="ABC transporter ATPase like domain"/>
    <property type="match status" value="2"/>
</dbReference>
<dbReference type="NCBIfam" id="TIGR00630">
    <property type="entry name" value="uvra"/>
    <property type="match status" value="1"/>
</dbReference>
<keyword evidence="6 17" id="KW-0227">DNA damage</keyword>
<keyword evidence="5 17" id="KW-0547">Nucleotide-binding</keyword>
<evidence type="ECO:0000256" key="9">
    <source>
        <dbReference type="ARBA" id="ARBA00022833"/>
    </source>
</evidence>
<comment type="subunit">
    <text evidence="17">Forms a heterotetramer with UvrB during the search for lesions.</text>
</comment>
<feature type="zinc finger region" description="C4-type" evidence="17">
    <location>
        <begin position="251"/>
        <end position="278"/>
    </location>
</feature>
<dbReference type="SMART" id="SM00382">
    <property type="entry name" value="AAA"/>
    <property type="match status" value="1"/>
</dbReference>
<dbReference type="Gene3D" id="1.10.8.280">
    <property type="entry name" value="ABC transporter ATPase domain-like"/>
    <property type="match status" value="1"/>
</dbReference>
<keyword evidence="2 17" id="KW-0963">Cytoplasm</keyword>
<feature type="zinc finger region" description="C4-type" evidence="17">
    <location>
        <begin position="740"/>
        <end position="766"/>
    </location>
</feature>
<dbReference type="InterPro" id="IPR041552">
    <property type="entry name" value="UvrA_DNA-bd"/>
</dbReference>
<evidence type="ECO:0000256" key="15">
    <source>
        <dbReference type="ARBA" id="ARBA00039316"/>
    </source>
</evidence>
<protein>
    <recommendedName>
        <fullName evidence="15 17">UvrABC system protein A</fullName>
        <shortName evidence="17">UvrA protein</shortName>
    </recommendedName>
    <alternativeName>
        <fullName evidence="16 17">Excinuclease ABC subunit A</fullName>
    </alternativeName>
</protein>
<comment type="function">
    <text evidence="17">The UvrABC repair system catalyzes the recognition and processing of DNA lesions. UvrA is an ATPase and a DNA-binding protein. A damage recognition complex composed of 2 UvrA and 2 UvrB subunits scans DNA for abnormalities. When the presence of a lesion has been verified by UvrB, the UvrA molecules dissociate.</text>
</comment>
<dbReference type="PROSITE" id="PS00211">
    <property type="entry name" value="ABC_TRANSPORTER_1"/>
    <property type="match status" value="2"/>
</dbReference>
<evidence type="ECO:0000256" key="7">
    <source>
        <dbReference type="ARBA" id="ARBA00022769"/>
    </source>
</evidence>
<evidence type="ECO:0000256" key="17">
    <source>
        <dbReference type="HAMAP-Rule" id="MF_00205"/>
    </source>
</evidence>
<dbReference type="InterPro" id="IPR017871">
    <property type="entry name" value="ABC_transporter-like_CS"/>
</dbReference>
<keyword evidence="7 17" id="KW-0228">DNA excision</keyword>
<name>A0ABY7JTV4_9FIRM</name>
<keyword evidence="13 17" id="KW-0234">DNA repair</keyword>
<keyword evidence="8 17" id="KW-0863">Zinc-finger</keyword>
<evidence type="ECO:0000256" key="6">
    <source>
        <dbReference type="ARBA" id="ARBA00022763"/>
    </source>
</evidence>
<keyword evidence="10 17" id="KW-0067">ATP-binding</keyword>
<comment type="similarity">
    <text evidence="14 17">Belongs to the ABC transporter superfamily. UvrA family.</text>
</comment>
<comment type="subcellular location">
    <subcellularLocation>
        <location evidence="1 17">Cytoplasm</location>
    </subcellularLocation>
</comment>
<dbReference type="InterPro" id="IPR041102">
    <property type="entry name" value="UvrA_inter"/>
</dbReference>
<dbReference type="PANTHER" id="PTHR43152">
    <property type="entry name" value="UVRABC SYSTEM PROTEIN A"/>
    <property type="match status" value="1"/>
</dbReference>
<dbReference type="InterPro" id="IPR004602">
    <property type="entry name" value="UvrA"/>
</dbReference>
<dbReference type="CDD" id="cd03271">
    <property type="entry name" value="ABC_UvrA_II"/>
    <property type="match status" value="1"/>
</dbReference>
<dbReference type="CDD" id="cd03270">
    <property type="entry name" value="ABC_UvrA_I"/>
    <property type="match status" value="1"/>
</dbReference>
<dbReference type="InterPro" id="IPR013815">
    <property type="entry name" value="ATP_grasp_subdomain_1"/>
</dbReference>
<dbReference type="HAMAP" id="MF_00205">
    <property type="entry name" value="UvrA"/>
    <property type="match status" value="1"/>
</dbReference>
<dbReference type="Gene3D" id="3.30.1490.20">
    <property type="entry name" value="ATP-grasp fold, A domain"/>
    <property type="match status" value="1"/>
</dbReference>
<evidence type="ECO:0000256" key="10">
    <source>
        <dbReference type="ARBA" id="ARBA00022840"/>
    </source>
</evidence>
<evidence type="ECO:0000256" key="8">
    <source>
        <dbReference type="ARBA" id="ARBA00022771"/>
    </source>
</evidence>
<keyword evidence="17" id="KW-0742">SOS response</keyword>
<dbReference type="InterPro" id="IPR027417">
    <property type="entry name" value="P-loop_NTPase"/>
</dbReference>
<dbReference type="Pfam" id="PF17760">
    <property type="entry name" value="UvrA_inter"/>
    <property type="match status" value="1"/>
</dbReference>
<accession>A0ABY7JTV4</accession>
<sequence>MNEYIKIKGARENNLKNIDLTLPRDKFIVFTGLSGSGKSSLAFDTIYAEGQRRYVESLSSYARQFLGQMNKPNVESIEGLSPAISIDQKTTSKNPRSTVGTVTEIYDYLRLLFARVGQVHCPVCGQLISQMTIQEIVDKIMENEARTKLQILSPIVRGQKGTHKKVLDNIRKEGFVRVRIDGENYDINDEIKLEKNKKHNIEVVVDRIIVKDNIESRLAESVETSVKLSDGLVIIEDLNGDETMYSTKFACPDHGIGIEELSPRVFSFNAPFGACDTCKGLGESKEIDIDLIVPDKTLSLREGAITAWSSNGLNDNTYYTQMILSLADHFGVSIDTPFEDLPEDFVDELLFGKENILLKFKFDSKFGGWKEYKNYYEGVAVNIKRRYEETHSEAMRDRLEEYLSEKPCSACNGKRLKKEVLAVKVGGKDIIEVTDLSVEDLIKFIESLELSEKDTKIAKDVLKEIRERANFLNNVGLGYLTLSRKAGTLSGGEAQRIRLATQIGSALTGVLYVLDEPSIGLHQRDNDKLIGTLRDLTDLGNTLIVVEHDEDTMRASDYIVDIGPRAGIHGGQVVAAGTVDEIVANPDSITGKYLSGEITIEAPKELREGNGNFIKIIGASENNLKNINVDFPLGKFTCVTGVSGSGKSTLVNEILYKGLTHKINKSRYKPGKHKKIEGIENIDKVINIDQSPIGRTPRSNPATYTGVFDLIRDLFANTNEAKARGYNKGRFSFNVKGGRCEACKGDGILKIEMFFLPDVYVPCEVCKGERYNRETLQVKYKDKNIADVLDMNVEEAVKFFENIPSIKRKLDTLMDVGLSYIKLGQPSTQLSGGEAQRIKLATELSKRPTGKTMYILDEPTTGLHSEDVRKLIDVLQKLADTGNTIVVIEHNLDVIKTADHIIDLGPEGGTLGGQIVAIGTPKEITKVKKSFTGQYLKKLLK</sequence>
<feature type="binding site" evidence="17">
    <location>
        <begin position="641"/>
        <end position="648"/>
    </location>
    <ligand>
        <name>ATP</name>
        <dbReference type="ChEBI" id="CHEBI:30616"/>
    </ligand>
</feature>
<evidence type="ECO:0000256" key="4">
    <source>
        <dbReference type="ARBA" id="ARBA00022737"/>
    </source>
</evidence>
<evidence type="ECO:0000256" key="14">
    <source>
        <dbReference type="ARBA" id="ARBA00038000"/>
    </source>
</evidence>